<evidence type="ECO:0000313" key="2">
    <source>
        <dbReference type="EMBL" id="MBM7121937.1"/>
    </source>
</evidence>
<feature type="domain" description="AB hydrolase-1" evidence="1">
    <location>
        <begin position="40"/>
        <end position="273"/>
    </location>
</feature>
<protein>
    <submittedName>
        <fullName evidence="2">Alpha/beta hydrolase</fullName>
    </submittedName>
</protein>
<dbReference type="PANTHER" id="PTHR43433:SF4">
    <property type="entry name" value="NON-HEME CHLOROPEROXIDASE-RELATED"/>
    <property type="match status" value="1"/>
</dbReference>
<dbReference type="PANTHER" id="PTHR43433">
    <property type="entry name" value="HYDROLASE, ALPHA/BETA FOLD FAMILY PROTEIN"/>
    <property type="match status" value="1"/>
</dbReference>
<dbReference type="Gene3D" id="3.40.50.1820">
    <property type="entry name" value="alpha/beta hydrolase"/>
    <property type="match status" value="1"/>
</dbReference>
<dbReference type="Pfam" id="PF00561">
    <property type="entry name" value="Abhydrolase_1"/>
    <property type="match status" value="1"/>
</dbReference>
<dbReference type="InterPro" id="IPR029058">
    <property type="entry name" value="AB_hydrolase_fold"/>
</dbReference>
<accession>A0ABS2JSD2</accession>
<reference evidence="2 3" key="1">
    <citation type="submission" date="2020-10" db="EMBL/GenBank/DDBJ databases">
        <title>Phylogeny of dyella-like bacteria.</title>
        <authorList>
            <person name="Fu J."/>
        </authorList>
    </citation>
    <scope>NUCLEOTIDE SEQUENCE [LARGE SCALE GENOMIC DNA]</scope>
    <source>
        <strain evidence="2 3">THG-B117</strain>
    </source>
</reference>
<dbReference type="InterPro" id="IPR050471">
    <property type="entry name" value="AB_hydrolase"/>
</dbReference>
<name>A0ABS2JSD2_9GAMM</name>
<gene>
    <name evidence="2" type="ORF">ISP20_12305</name>
</gene>
<comment type="caution">
    <text evidence="2">The sequence shown here is derived from an EMBL/GenBank/DDBJ whole genome shotgun (WGS) entry which is preliminary data.</text>
</comment>
<proteinExistence type="predicted"/>
<evidence type="ECO:0000313" key="3">
    <source>
        <dbReference type="Proteomes" id="UP001430065"/>
    </source>
</evidence>
<dbReference type="SUPFAM" id="SSF53474">
    <property type="entry name" value="alpha/beta-Hydrolases"/>
    <property type="match status" value="1"/>
</dbReference>
<dbReference type="InterPro" id="IPR000073">
    <property type="entry name" value="AB_hydrolase_1"/>
</dbReference>
<sequence>MVHAHAIAPCHLETTAARPNYITTADGTELFYRDWGKGRPLLFLSGWTLNSAMWGYQMHPLAAQGFRCVAYDRRGHGLSSDPGRGYDYDTLADDLAALIEALGLRDVVVVAHSFSSAEIVRYLTRHGDKRISGVLMLAPAAIPFLIKTDDNPSGIPSEWLLANETELKDDFSGWAERRSQAYFAHQGSRGIIDATLAMMNQATYQAAIELADIQATTDFRPDLVGIKTPMLFIHGDADASIPLEVTSKPACDLFENARLVIYKDAPHGLYFTHKVQLNRNIADFASSVQRA</sequence>
<keyword evidence="3" id="KW-1185">Reference proteome</keyword>
<dbReference type="RefSeq" id="WP_204636388.1">
    <property type="nucleotide sequence ID" value="NZ_JADIKC010000005.1"/>
</dbReference>
<dbReference type="Proteomes" id="UP001430065">
    <property type="component" value="Unassembled WGS sequence"/>
</dbReference>
<dbReference type="EMBL" id="JADIKC010000005">
    <property type="protein sequence ID" value="MBM7121937.1"/>
    <property type="molecule type" value="Genomic_DNA"/>
</dbReference>
<dbReference type="GO" id="GO:0016787">
    <property type="term" value="F:hydrolase activity"/>
    <property type="evidence" value="ECO:0007669"/>
    <property type="project" value="UniProtKB-KW"/>
</dbReference>
<evidence type="ECO:0000259" key="1">
    <source>
        <dbReference type="Pfam" id="PF00561"/>
    </source>
</evidence>
<organism evidence="2 3">
    <name type="scientific">Dyella kyungheensis</name>
    <dbReference type="NCBI Taxonomy" id="1242174"/>
    <lineage>
        <taxon>Bacteria</taxon>
        <taxon>Pseudomonadati</taxon>
        <taxon>Pseudomonadota</taxon>
        <taxon>Gammaproteobacteria</taxon>
        <taxon>Lysobacterales</taxon>
        <taxon>Rhodanobacteraceae</taxon>
        <taxon>Dyella</taxon>
    </lineage>
</organism>
<keyword evidence="2" id="KW-0378">Hydrolase</keyword>